<evidence type="ECO:0000313" key="3">
    <source>
        <dbReference type="EMBL" id="KAJ6836835.1"/>
    </source>
</evidence>
<dbReference type="EMBL" id="JANAVB010029819">
    <property type="protein sequence ID" value="KAJ6814111.1"/>
    <property type="molecule type" value="Genomic_DNA"/>
</dbReference>
<keyword evidence="1" id="KW-0812">Transmembrane</keyword>
<protein>
    <submittedName>
        <fullName evidence="3">Proline-rich receptor-like protein kinase PERK2</fullName>
    </submittedName>
</protein>
<reference evidence="3" key="1">
    <citation type="journal article" date="2023" name="GigaByte">
        <title>Genome assembly of the bearded iris, Iris pallida Lam.</title>
        <authorList>
            <person name="Bruccoleri R.E."/>
            <person name="Oakeley E.J."/>
            <person name="Faust A.M.E."/>
            <person name="Altorfer M."/>
            <person name="Dessus-Babus S."/>
            <person name="Burckhardt D."/>
            <person name="Oertli M."/>
            <person name="Naumann U."/>
            <person name="Petersen F."/>
            <person name="Wong J."/>
        </authorList>
    </citation>
    <scope>NUCLEOTIDE SEQUENCE</scope>
    <source>
        <strain evidence="3">GSM-AAB239-AS_SAM_17_03QT</strain>
    </source>
</reference>
<gene>
    <name evidence="2" type="ORF">M6B38_139460</name>
    <name evidence="4" type="ORF">M6B38_297275</name>
    <name evidence="3" type="ORF">M6B38_324470</name>
</gene>
<sequence length="72" mass="7715">MTARLESEATLRTPSSSLSVNFLIIRVVRPSRVESMMIDRSPGSLSGIRIAAFYISISCVSLISCVLLAGLA</sequence>
<dbReference type="EMBL" id="JANAVB010007200">
    <property type="protein sequence ID" value="KAJ6843300.1"/>
    <property type="molecule type" value="Genomic_DNA"/>
</dbReference>
<dbReference type="GO" id="GO:0016301">
    <property type="term" value="F:kinase activity"/>
    <property type="evidence" value="ECO:0007669"/>
    <property type="project" value="UniProtKB-KW"/>
</dbReference>
<proteinExistence type="predicted"/>
<keyword evidence="1" id="KW-0472">Membrane</keyword>
<name>A0AAX6H8X6_IRIPA</name>
<keyword evidence="3" id="KW-0418">Kinase</keyword>
<evidence type="ECO:0000313" key="5">
    <source>
        <dbReference type="Proteomes" id="UP001140949"/>
    </source>
</evidence>
<organism evidence="3 5">
    <name type="scientific">Iris pallida</name>
    <name type="common">Sweet iris</name>
    <dbReference type="NCBI Taxonomy" id="29817"/>
    <lineage>
        <taxon>Eukaryota</taxon>
        <taxon>Viridiplantae</taxon>
        <taxon>Streptophyta</taxon>
        <taxon>Embryophyta</taxon>
        <taxon>Tracheophyta</taxon>
        <taxon>Spermatophyta</taxon>
        <taxon>Magnoliopsida</taxon>
        <taxon>Liliopsida</taxon>
        <taxon>Asparagales</taxon>
        <taxon>Iridaceae</taxon>
        <taxon>Iridoideae</taxon>
        <taxon>Irideae</taxon>
        <taxon>Iris</taxon>
    </lineage>
</organism>
<keyword evidence="1" id="KW-1133">Transmembrane helix</keyword>
<accession>A0AAX6H8X6</accession>
<dbReference type="Proteomes" id="UP001140949">
    <property type="component" value="Unassembled WGS sequence"/>
</dbReference>
<dbReference type="AlphaFoldDB" id="A0AAX6H8X6"/>
<reference evidence="3" key="2">
    <citation type="submission" date="2023-04" db="EMBL/GenBank/DDBJ databases">
        <authorList>
            <person name="Bruccoleri R.E."/>
            <person name="Oakeley E.J."/>
            <person name="Faust A.-M."/>
            <person name="Dessus-Babus S."/>
            <person name="Altorfer M."/>
            <person name="Burckhardt D."/>
            <person name="Oertli M."/>
            <person name="Naumann U."/>
            <person name="Petersen F."/>
            <person name="Wong J."/>
        </authorList>
    </citation>
    <scope>NUCLEOTIDE SEQUENCE</scope>
    <source>
        <strain evidence="3">GSM-AAB239-AS_SAM_17_03QT</strain>
        <tissue evidence="3">Leaf</tissue>
    </source>
</reference>
<comment type="caution">
    <text evidence="3">The sequence shown here is derived from an EMBL/GenBank/DDBJ whole genome shotgun (WGS) entry which is preliminary data.</text>
</comment>
<keyword evidence="5" id="KW-1185">Reference proteome</keyword>
<evidence type="ECO:0000313" key="4">
    <source>
        <dbReference type="EMBL" id="KAJ6843300.1"/>
    </source>
</evidence>
<evidence type="ECO:0000256" key="1">
    <source>
        <dbReference type="SAM" id="Phobius"/>
    </source>
</evidence>
<keyword evidence="3" id="KW-0675">Receptor</keyword>
<evidence type="ECO:0000313" key="2">
    <source>
        <dbReference type="EMBL" id="KAJ6814111.1"/>
    </source>
</evidence>
<keyword evidence="3" id="KW-0808">Transferase</keyword>
<dbReference type="EMBL" id="JANAVB010011799">
    <property type="protein sequence ID" value="KAJ6836835.1"/>
    <property type="molecule type" value="Genomic_DNA"/>
</dbReference>
<feature type="transmembrane region" description="Helical" evidence="1">
    <location>
        <begin position="50"/>
        <end position="71"/>
    </location>
</feature>